<dbReference type="InterPro" id="IPR011006">
    <property type="entry name" value="CheY-like_superfamily"/>
</dbReference>
<evidence type="ECO:0000313" key="6">
    <source>
        <dbReference type="EMBL" id="NZA25486.1"/>
    </source>
</evidence>
<dbReference type="Gene3D" id="6.10.250.690">
    <property type="match status" value="1"/>
</dbReference>
<dbReference type="InterPro" id="IPR036388">
    <property type="entry name" value="WH-like_DNA-bd_sf"/>
</dbReference>
<dbReference type="PANTHER" id="PTHR48111">
    <property type="entry name" value="REGULATOR OF RPOS"/>
    <property type="match status" value="1"/>
</dbReference>
<organism evidence="6 7">
    <name type="scientific">Luteimonas salinisoli</name>
    <dbReference type="NCBI Taxonomy" id="2752307"/>
    <lineage>
        <taxon>Bacteria</taxon>
        <taxon>Pseudomonadati</taxon>
        <taxon>Pseudomonadota</taxon>
        <taxon>Gammaproteobacteria</taxon>
        <taxon>Lysobacterales</taxon>
        <taxon>Lysobacteraceae</taxon>
        <taxon>Luteimonas</taxon>
    </lineage>
</organism>
<dbReference type="InterPro" id="IPR001867">
    <property type="entry name" value="OmpR/PhoB-type_DNA-bd"/>
</dbReference>
<dbReference type="PROSITE" id="PS50110">
    <property type="entry name" value="RESPONSE_REGULATORY"/>
    <property type="match status" value="1"/>
</dbReference>
<sequence>MSRILLIEDHERLARLVCKGLATAGIAVDVVDRVDAAWAIIRRMPYQALVIDRGLPDGDGLVLLRRLRGAGMGVPCLVLTARDALRDRVEGLDAGADDYLPKPFAMDEMVARVRALLRRPVEVRQLDPSQGDLTLRPGDGIMCCGEEIARLPPAEMQIMLLLLRKHEEVVRRGALESAGWGLGEAVTPGALDVALHRIRRKLRAIGSGQRIINVRGLGYALREADSAEQP</sequence>
<evidence type="ECO:0000313" key="7">
    <source>
        <dbReference type="Proteomes" id="UP000578091"/>
    </source>
</evidence>
<accession>A0A853J8I5</accession>
<dbReference type="SUPFAM" id="SSF52172">
    <property type="entry name" value="CheY-like"/>
    <property type="match status" value="1"/>
</dbReference>
<dbReference type="RefSeq" id="WP_180677285.1">
    <property type="nucleotide sequence ID" value="NZ_JACCKA010000027.1"/>
</dbReference>
<protein>
    <submittedName>
        <fullName evidence="6">Response regulator transcription factor</fullName>
    </submittedName>
</protein>
<dbReference type="Pfam" id="PF00072">
    <property type="entry name" value="Response_reg"/>
    <property type="match status" value="1"/>
</dbReference>
<dbReference type="GO" id="GO:0005829">
    <property type="term" value="C:cytosol"/>
    <property type="evidence" value="ECO:0007669"/>
    <property type="project" value="TreeGrafter"/>
</dbReference>
<dbReference type="PANTHER" id="PTHR48111:SF36">
    <property type="entry name" value="TRANSCRIPTIONAL REGULATORY PROTEIN CUTR"/>
    <property type="match status" value="1"/>
</dbReference>
<evidence type="ECO:0000256" key="1">
    <source>
        <dbReference type="ARBA" id="ARBA00023125"/>
    </source>
</evidence>
<dbReference type="PROSITE" id="PS51755">
    <property type="entry name" value="OMPR_PHOB"/>
    <property type="match status" value="1"/>
</dbReference>
<gene>
    <name evidence="6" type="ORF">H0E84_03745</name>
</gene>
<feature type="modified residue" description="4-aspartylphosphate" evidence="2">
    <location>
        <position position="52"/>
    </location>
</feature>
<dbReference type="Pfam" id="PF00486">
    <property type="entry name" value="Trans_reg_C"/>
    <property type="match status" value="1"/>
</dbReference>
<dbReference type="Gene3D" id="3.40.50.2300">
    <property type="match status" value="1"/>
</dbReference>
<keyword evidence="7" id="KW-1185">Reference proteome</keyword>
<dbReference type="CDD" id="cd00383">
    <property type="entry name" value="trans_reg_C"/>
    <property type="match status" value="1"/>
</dbReference>
<dbReference type="EMBL" id="JACCKA010000027">
    <property type="protein sequence ID" value="NZA25486.1"/>
    <property type="molecule type" value="Genomic_DNA"/>
</dbReference>
<feature type="DNA-binding region" description="OmpR/PhoB-type" evidence="3">
    <location>
        <begin position="121"/>
        <end position="223"/>
    </location>
</feature>
<feature type="domain" description="Response regulatory" evidence="4">
    <location>
        <begin position="3"/>
        <end position="117"/>
    </location>
</feature>
<keyword evidence="1 3" id="KW-0238">DNA-binding</keyword>
<keyword evidence="2" id="KW-0597">Phosphoprotein</keyword>
<dbReference type="GO" id="GO:0000156">
    <property type="term" value="F:phosphorelay response regulator activity"/>
    <property type="evidence" value="ECO:0007669"/>
    <property type="project" value="TreeGrafter"/>
</dbReference>
<dbReference type="InterPro" id="IPR016032">
    <property type="entry name" value="Sig_transdc_resp-reg_C-effctor"/>
</dbReference>
<dbReference type="SMART" id="SM00862">
    <property type="entry name" value="Trans_reg_C"/>
    <property type="match status" value="1"/>
</dbReference>
<proteinExistence type="predicted"/>
<dbReference type="Proteomes" id="UP000578091">
    <property type="component" value="Unassembled WGS sequence"/>
</dbReference>
<evidence type="ECO:0000259" key="4">
    <source>
        <dbReference type="PROSITE" id="PS50110"/>
    </source>
</evidence>
<dbReference type="InterPro" id="IPR039420">
    <property type="entry name" value="WalR-like"/>
</dbReference>
<dbReference type="SUPFAM" id="SSF46894">
    <property type="entry name" value="C-terminal effector domain of the bipartite response regulators"/>
    <property type="match status" value="1"/>
</dbReference>
<comment type="caution">
    <text evidence="6">The sequence shown here is derived from an EMBL/GenBank/DDBJ whole genome shotgun (WGS) entry which is preliminary data.</text>
</comment>
<evidence type="ECO:0000256" key="3">
    <source>
        <dbReference type="PROSITE-ProRule" id="PRU01091"/>
    </source>
</evidence>
<dbReference type="AlphaFoldDB" id="A0A853J8I5"/>
<dbReference type="GO" id="GO:0000976">
    <property type="term" value="F:transcription cis-regulatory region binding"/>
    <property type="evidence" value="ECO:0007669"/>
    <property type="project" value="TreeGrafter"/>
</dbReference>
<name>A0A853J8I5_9GAMM</name>
<dbReference type="InterPro" id="IPR001789">
    <property type="entry name" value="Sig_transdc_resp-reg_receiver"/>
</dbReference>
<evidence type="ECO:0000259" key="5">
    <source>
        <dbReference type="PROSITE" id="PS51755"/>
    </source>
</evidence>
<reference evidence="6 7" key="1">
    <citation type="submission" date="2020-07" db="EMBL/GenBank/DDBJ databases">
        <title>Luteimonas sp. SJ-92.</title>
        <authorList>
            <person name="Huang X.-X."/>
            <person name="Xu L."/>
            <person name="Sun J.-Q."/>
        </authorList>
    </citation>
    <scope>NUCLEOTIDE SEQUENCE [LARGE SCALE GENOMIC DNA]</scope>
    <source>
        <strain evidence="6 7">SJ-92</strain>
    </source>
</reference>
<dbReference type="SMART" id="SM00448">
    <property type="entry name" value="REC"/>
    <property type="match status" value="1"/>
</dbReference>
<dbReference type="GO" id="GO:0006355">
    <property type="term" value="P:regulation of DNA-templated transcription"/>
    <property type="evidence" value="ECO:0007669"/>
    <property type="project" value="InterPro"/>
</dbReference>
<evidence type="ECO:0000256" key="2">
    <source>
        <dbReference type="PROSITE-ProRule" id="PRU00169"/>
    </source>
</evidence>
<dbReference type="Gene3D" id="1.10.10.10">
    <property type="entry name" value="Winged helix-like DNA-binding domain superfamily/Winged helix DNA-binding domain"/>
    <property type="match status" value="1"/>
</dbReference>
<dbReference type="GO" id="GO:0032993">
    <property type="term" value="C:protein-DNA complex"/>
    <property type="evidence" value="ECO:0007669"/>
    <property type="project" value="TreeGrafter"/>
</dbReference>
<feature type="domain" description="OmpR/PhoB-type" evidence="5">
    <location>
        <begin position="121"/>
        <end position="223"/>
    </location>
</feature>